<dbReference type="OrthoDB" id="523486at2759"/>
<organism evidence="1 2">
    <name type="scientific">Chlamydomonas eustigma</name>
    <dbReference type="NCBI Taxonomy" id="1157962"/>
    <lineage>
        <taxon>Eukaryota</taxon>
        <taxon>Viridiplantae</taxon>
        <taxon>Chlorophyta</taxon>
        <taxon>core chlorophytes</taxon>
        <taxon>Chlorophyceae</taxon>
        <taxon>CS clade</taxon>
        <taxon>Chlamydomonadales</taxon>
        <taxon>Chlamydomonadaceae</taxon>
        <taxon>Chlamydomonas</taxon>
    </lineage>
</organism>
<reference evidence="1 2" key="1">
    <citation type="submission" date="2017-08" db="EMBL/GenBank/DDBJ databases">
        <title>Acidophilic green algal genome provides insights into adaptation to an acidic environment.</title>
        <authorList>
            <person name="Hirooka S."/>
            <person name="Hirose Y."/>
            <person name="Kanesaki Y."/>
            <person name="Higuchi S."/>
            <person name="Fujiwara T."/>
            <person name="Onuma R."/>
            <person name="Era A."/>
            <person name="Ohbayashi R."/>
            <person name="Uzuka A."/>
            <person name="Nozaki H."/>
            <person name="Yoshikawa H."/>
            <person name="Miyagishima S.Y."/>
        </authorList>
    </citation>
    <scope>NUCLEOTIDE SEQUENCE [LARGE SCALE GENOMIC DNA]</scope>
    <source>
        <strain evidence="1 2">NIES-2499</strain>
    </source>
</reference>
<name>A0A250XE25_9CHLO</name>
<protein>
    <submittedName>
        <fullName evidence="1">Uncharacterized protein</fullName>
    </submittedName>
</protein>
<comment type="caution">
    <text evidence="1">The sequence shown here is derived from an EMBL/GenBank/DDBJ whole genome shotgun (WGS) entry which is preliminary data.</text>
</comment>
<dbReference type="Proteomes" id="UP000232323">
    <property type="component" value="Unassembled WGS sequence"/>
</dbReference>
<evidence type="ECO:0000313" key="1">
    <source>
        <dbReference type="EMBL" id="GAX81337.1"/>
    </source>
</evidence>
<sequence length="154" mass="17614">MLTGALPSINVVEAQANWTIRINKELQSAKLQPSEWGFLSSTFTRPLSNSKTPAKYHHTQGTWTIKRIRVPEETYNNKLPQIAPKRLSERPLRPQTALESVVMSNVIRNEVIEKENPFFVQQSRVLGSRLSLEQFGVSQYGIRSSMSSGEFRRR</sequence>
<accession>A0A250XE25</accession>
<dbReference type="EMBL" id="BEGY01000064">
    <property type="protein sequence ID" value="GAX81337.1"/>
    <property type="molecule type" value="Genomic_DNA"/>
</dbReference>
<evidence type="ECO:0000313" key="2">
    <source>
        <dbReference type="Proteomes" id="UP000232323"/>
    </source>
</evidence>
<keyword evidence="2" id="KW-1185">Reference proteome</keyword>
<dbReference type="AlphaFoldDB" id="A0A250XE25"/>
<proteinExistence type="predicted"/>
<gene>
    <name evidence="1" type="ORF">CEUSTIGMA_g8768.t1</name>
</gene>